<feature type="transmembrane region" description="Helical" evidence="5">
    <location>
        <begin position="187"/>
        <end position="204"/>
    </location>
</feature>
<dbReference type="Proteomes" id="UP000295058">
    <property type="component" value="Unassembled WGS sequence"/>
</dbReference>
<name>A0A235CM57_9GAMM</name>
<feature type="transmembrane region" description="Helical" evidence="5">
    <location>
        <begin position="72"/>
        <end position="90"/>
    </location>
</feature>
<dbReference type="OrthoDB" id="8576060at2"/>
<feature type="transmembrane region" description="Helical" evidence="5">
    <location>
        <begin position="371"/>
        <end position="393"/>
    </location>
</feature>
<dbReference type="GO" id="GO:0016874">
    <property type="term" value="F:ligase activity"/>
    <property type="evidence" value="ECO:0007669"/>
    <property type="project" value="UniProtKB-KW"/>
</dbReference>
<accession>A0A235CM57</accession>
<dbReference type="GO" id="GO:0016020">
    <property type="term" value="C:membrane"/>
    <property type="evidence" value="ECO:0007669"/>
    <property type="project" value="UniProtKB-SubCell"/>
</dbReference>
<evidence type="ECO:0000256" key="5">
    <source>
        <dbReference type="SAM" id="Phobius"/>
    </source>
</evidence>
<protein>
    <submittedName>
        <fullName evidence="7 8">Ligase</fullName>
    </submittedName>
</protein>
<feature type="domain" description="O-antigen ligase-related" evidence="6">
    <location>
        <begin position="194"/>
        <end position="347"/>
    </location>
</feature>
<proteinExistence type="predicted"/>
<feature type="transmembrane region" description="Helical" evidence="5">
    <location>
        <begin position="233"/>
        <end position="251"/>
    </location>
</feature>
<feature type="transmembrane region" description="Helical" evidence="5">
    <location>
        <begin position="102"/>
        <end position="118"/>
    </location>
</feature>
<feature type="transmembrane region" description="Helical" evidence="5">
    <location>
        <begin position="210"/>
        <end position="226"/>
    </location>
</feature>
<dbReference type="Proteomes" id="UP000243640">
    <property type="component" value="Unassembled WGS sequence"/>
</dbReference>
<dbReference type="EMBL" id="NQJF01000002">
    <property type="protein sequence ID" value="OYD25678.1"/>
    <property type="molecule type" value="Genomic_DNA"/>
</dbReference>
<evidence type="ECO:0000313" key="10">
    <source>
        <dbReference type="Proteomes" id="UP000295058"/>
    </source>
</evidence>
<organism evidence="7 9">
    <name type="scientific">Oceanimonas baumannii</name>
    <dbReference type="NCBI Taxonomy" id="129578"/>
    <lineage>
        <taxon>Bacteria</taxon>
        <taxon>Pseudomonadati</taxon>
        <taxon>Pseudomonadota</taxon>
        <taxon>Gammaproteobacteria</taxon>
        <taxon>Aeromonadales</taxon>
        <taxon>Aeromonadaceae</taxon>
        <taxon>Oceanimonas</taxon>
    </lineage>
</organism>
<reference evidence="7 9" key="1">
    <citation type="submission" date="2017-08" db="EMBL/GenBank/DDBJ databases">
        <title>Draft Genome Sequence of the Marine Bacterium Oceanimonas baumannii ATCC 700832.</title>
        <authorList>
            <person name="Mcclelland W.D."/>
            <person name="Brennan M.A."/>
            <person name="Trachtenberg A.M."/>
            <person name="Maclea K.S."/>
        </authorList>
    </citation>
    <scope>NUCLEOTIDE SEQUENCE [LARGE SCALE GENOMIC DNA]</scope>
    <source>
        <strain evidence="7 9">ATCC 700832</strain>
    </source>
</reference>
<keyword evidence="10" id="KW-1185">Reference proteome</keyword>
<dbReference type="EMBL" id="SODO01000012">
    <property type="protein sequence ID" value="TDW56995.1"/>
    <property type="molecule type" value="Genomic_DNA"/>
</dbReference>
<dbReference type="PANTHER" id="PTHR37422">
    <property type="entry name" value="TEICHURONIC ACID BIOSYNTHESIS PROTEIN TUAE"/>
    <property type="match status" value="1"/>
</dbReference>
<feature type="transmembrane region" description="Helical" evidence="5">
    <location>
        <begin position="399"/>
        <end position="416"/>
    </location>
</feature>
<dbReference type="PANTHER" id="PTHR37422:SF17">
    <property type="entry name" value="O-ANTIGEN LIGASE"/>
    <property type="match status" value="1"/>
</dbReference>
<feature type="transmembrane region" description="Helical" evidence="5">
    <location>
        <begin position="27"/>
        <end position="52"/>
    </location>
</feature>
<keyword evidence="7" id="KW-0436">Ligase</keyword>
<sequence>MPTEQTVYDSPRPGVLPCFSGRNYSSLAVFLMGAIALVVDSGYTYGVVLLLLGSLSLLWRTPGFSPGGEDKLLMAVLAAYSLIFMLQLWLGAAGASAYDRPSRFMFAVPVLLFVLSFPPRLGWLWGGLVAGSVATAGWAVWQKLFLGIERATGHTYVIQFGNISMLFGLFCLAGLGWAAVQPNARRWIVLLLLGAVCGALGSLLSGSRGGWVGLPFVFLVLYKAYGGVLGKRLTLLAVAALAGLGALVYALPQTGVQQRVQQAFVDIERYQQGDRESSLGYRFDMWQGAIALIAERPLTGWGTEGYRERMQELAVQGVITDYSANTHAHNEYLDNFARRGIVGLLSLLALYLVPLKLFARRLNSHNFELRAVATAGAILPVAFMDFGLSQVFFAHNSGVMVYAFWLAVLWGTMRAMEQAPAESRKL</sequence>
<keyword evidence="3 5" id="KW-1133">Transmembrane helix</keyword>
<evidence type="ECO:0000256" key="3">
    <source>
        <dbReference type="ARBA" id="ARBA00022989"/>
    </source>
</evidence>
<comment type="subcellular location">
    <subcellularLocation>
        <location evidence="1">Membrane</location>
        <topology evidence="1">Multi-pass membrane protein</topology>
    </subcellularLocation>
</comment>
<keyword evidence="2 5" id="KW-0812">Transmembrane</keyword>
<reference evidence="8 10" key="2">
    <citation type="submission" date="2019-03" db="EMBL/GenBank/DDBJ databases">
        <title>Genomic Encyclopedia of Archaeal and Bacterial Type Strains, Phase II (KMG-II): from individual species to whole genera.</title>
        <authorList>
            <person name="Goeker M."/>
        </authorList>
    </citation>
    <scope>NUCLEOTIDE SEQUENCE [LARGE SCALE GENOMIC DNA]</scope>
    <source>
        <strain evidence="8 10">DSM 15594</strain>
    </source>
</reference>
<dbReference type="RefSeq" id="WP_094276868.1">
    <property type="nucleotide sequence ID" value="NZ_NQJF01000002.1"/>
</dbReference>
<dbReference type="InterPro" id="IPR051533">
    <property type="entry name" value="WaaL-like"/>
</dbReference>
<dbReference type="InterPro" id="IPR007016">
    <property type="entry name" value="O-antigen_ligase-rel_domated"/>
</dbReference>
<gene>
    <name evidence="7" type="ORF">B6S09_02195</name>
    <name evidence="8" type="ORF">LY04_02800</name>
</gene>
<feature type="transmembrane region" description="Helical" evidence="5">
    <location>
        <begin position="156"/>
        <end position="180"/>
    </location>
</feature>
<comment type="caution">
    <text evidence="7">The sequence shown here is derived from an EMBL/GenBank/DDBJ whole genome shotgun (WGS) entry which is preliminary data.</text>
</comment>
<evidence type="ECO:0000256" key="4">
    <source>
        <dbReference type="ARBA" id="ARBA00023136"/>
    </source>
</evidence>
<evidence type="ECO:0000313" key="8">
    <source>
        <dbReference type="EMBL" id="TDW56995.1"/>
    </source>
</evidence>
<evidence type="ECO:0000259" key="6">
    <source>
        <dbReference type="Pfam" id="PF04932"/>
    </source>
</evidence>
<dbReference type="Pfam" id="PF04932">
    <property type="entry name" value="Wzy_C"/>
    <property type="match status" value="1"/>
</dbReference>
<evidence type="ECO:0000256" key="2">
    <source>
        <dbReference type="ARBA" id="ARBA00022692"/>
    </source>
</evidence>
<evidence type="ECO:0000256" key="1">
    <source>
        <dbReference type="ARBA" id="ARBA00004141"/>
    </source>
</evidence>
<evidence type="ECO:0000313" key="7">
    <source>
        <dbReference type="EMBL" id="OYD25678.1"/>
    </source>
</evidence>
<dbReference type="AlphaFoldDB" id="A0A235CM57"/>
<keyword evidence="4 5" id="KW-0472">Membrane</keyword>
<evidence type="ECO:0000313" key="9">
    <source>
        <dbReference type="Proteomes" id="UP000243640"/>
    </source>
</evidence>
<feature type="transmembrane region" description="Helical" evidence="5">
    <location>
        <begin position="340"/>
        <end position="359"/>
    </location>
</feature>